<gene>
    <name evidence="5" type="ORF">EJC50_07810</name>
</gene>
<evidence type="ECO:0000259" key="4">
    <source>
        <dbReference type="Pfam" id="PF16116"/>
    </source>
</evidence>
<organism evidence="5 6">
    <name type="scientific">Paenibacillus albus</name>
    <dbReference type="NCBI Taxonomy" id="2495582"/>
    <lineage>
        <taxon>Bacteria</taxon>
        <taxon>Bacillati</taxon>
        <taxon>Bacillota</taxon>
        <taxon>Bacilli</taxon>
        <taxon>Bacillales</taxon>
        <taxon>Paenibacillaceae</taxon>
        <taxon>Paenibacillus</taxon>
    </lineage>
</organism>
<accession>A0A3S9A1H0</accession>
<evidence type="ECO:0000256" key="2">
    <source>
        <dbReference type="ARBA" id="ARBA00023295"/>
    </source>
</evidence>
<protein>
    <submittedName>
        <fullName evidence="5">DUF4832 domain-containing protein</fullName>
    </submittedName>
</protein>
<dbReference type="KEGG" id="palb:EJC50_07810"/>
<evidence type="ECO:0000313" key="6">
    <source>
        <dbReference type="Proteomes" id="UP000272528"/>
    </source>
</evidence>
<dbReference type="Pfam" id="PF02449">
    <property type="entry name" value="Glyco_hydro_42"/>
    <property type="match status" value="1"/>
</dbReference>
<evidence type="ECO:0000313" key="5">
    <source>
        <dbReference type="EMBL" id="AZN39578.1"/>
    </source>
</evidence>
<dbReference type="OrthoDB" id="9761426at2"/>
<dbReference type="GO" id="GO:0005975">
    <property type="term" value="P:carbohydrate metabolic process"/>
    <property type="evidence" value="ECO:0007669"/>
    <property type="project" value="InterPro"/>
</dbReference>
<dbReference type="RefSeq" id="WP_126014287.1">
    <property type="nucleotide sequence ID" value="NZ_CP034437.1"/>
</dbReference>
<keyword evidence="6" id="KW-1185">Reference proteome</keyword>
<dbReference type="InterPro" id="IPR032267">
    <property type="entry name" value="DUF4832"/>
</dbReference>
<dbReference type="GO" id="GO:0009341">
    <property type="term" value="C:beta-galactosidase complex"/>
    <property type="evidence" value="ECO:0007669"/>
    <property type="project" value="InterPro"/>
</dbReference>
<keyword evidence="1" id="KW-0378">Hydrolase</keyword>
<dbReference type="Pfam" id="PF16116">
    <property type="entry name" value="DUF4832"/>
    <property type="match status" value="1"/>
</dbReference>
<dbReference type="SUPFAM" id="SSF51445">
    <property type="entry name" value="(Trans)glycosidases"/>
    <property type="match status" value="1"/>
</dbReference>
<dbReference type="InterPro" id="IPR017853">
    <property type="entry name" value="GH"/>
</dbReference>
<feature type="domain" description="DUF4832" evidence="4">
    <location>
        <begin position="241"/>
        <end position="444"/>
    </location>
</feature>
<dbReference type="EMBL" id="CP034437">
    <property type="protein sequence ID" value="AZN39578.1"/>
    <property type="molecule type" value="Genomic_DNA"/>
</dbReference>
<name>A0A3S9A1H0_9BACL</name>
<dbReference type="AlphaFoldDB" id="A0A3S9A1H0"/>
<keyword evidence="2" id="KW-0326">Glycosidase</keyword>
<evidence type="ECO:0000256" key="1">
    <source>
        <dbReference type="ARBA" id="ARBA00022801"/>
    </source>
</evidence>
<dbReference type="InterPro" id="IPR013529">
    <property type="entry name" value="Glyco_hydro_42_N"/>
</dbReference>
<dbReference type="Gene3D" id="3.20.20.80">
    <property type="entry name" value="Glycosidases"/>
    <property type="match status" value="1"/>
</dbReference>
<reference evidence="6" key="1">
    <citation type="submission" date="2018-12" db="EMBL/GenBank/DDBJ databases">
        <title>Genome sequence of Peanibacillus sp.</title>
        <authorList>
            <person name="Subramani G."/>
            <person name="Srinivasan S."/>
            <person name="Kim M.K."/>
        </authorList>
    </citation>
    <scope>NUCLEOTIDE SEQUENCE [LARGE SCALE GENOMIC DNA]</scope>
    <source>
        <strain evidence="6">18JY67-1</strain>
    </source>
</reference>
<proteinExistence type="predicted"/>
<sequence length="471" mass="53561">MKYRPLIFITILASVLVVSFFTWKQLFASSEPPRVSFIPVELAGQVLDNPYTGFVVDSESDDATQPFRLAHANLKWSDLEPTKGNYAFEEVERMFNFSQWKQRNVKLVIRVVLDYPSDEAHKDIPQWLYEELGEKGTKYNIPYGKGFSPDYNSPLLIQYHRQLIKKLADRYNNDPAIAFVELGSLGHWGEWHTYDGEMTNKQIPFPKRVIADQYVQPYIDYFTNKPLMMRRPHVIAKKHGMGLFNDAFADRTETVEGFLNWYTNGYTNWLTQEEEPAMPNFWTSAPSGGEFSSDSTLLSDANIEEALREAKLTHVSWMGPYAPTSEPVGGPMQNNIDRFLTTIGYRFVITEESHEEEMDAGESLHVQLKINNRGVAPFYFRWPLEIGLTDETGAVRTTISTQIDIRSWLPGYSVASTVLPIPSGLPTGTYRITAAILDPETRLPGVQLAINGKREDGRYSLGSVIVNNSNE</sequence>
<dbReference type="GO" id="GO:0004565">
    <property type="term" value="F:beta-galactosidase activity"/>
    <property type="evidence" value="ECO:0007669"/>
    <property type="project" value="InterPro"/>
</dbReference>
<feature type="domain" description="Glycoside hydrolase family 42 N-terminal" evidence="3">
    <location>
        <begin position="73"/>
        <end position="181"/>
    </location>
</feature>
<evidence type="ECO:0000259" key="3">
    <source>
        <dbReference type="Pfam" id="PF02449"/>
    </source>
</evidence>
<dbReference type="Proteomes" id="UP000272528">
    <property type="component" value="Chromosome"/>
</dbReference>